<evidence type="ECO:0000313" key="2">
    <source>
        <dbReference type="EMBL" id="OWP01485.1"/>
    </source>
</evidence>
<protein>
    <submittedName>
        <fullName evidence="2">Histidine acid phosphatase</fullName>
    </submittedName>
</protein>
<accession>A0A218Z2I4</accession>
<evidence type="ECO:0000256" key="1">
    <source>
        <dbReference type="SAM" id="MobiDB-lite"/>
    </source>
</evidence>
<gene>
    <name evidence="2" type="ORF">B2J93_717</name>
</gene>
<dbReference type="InParanoid" id="A0A218Z2I4"/>
<dbReference type="Proteomes" id="UP000242519">
    <property type="component" value="Unassembled WGS sequence"/>
</dbReference>
<feature type="compositionally biased region" description="Polar residues" evidence="1">
    <location>
        <begin position="22"/>
        <end position="31"/>
    </location>
</feature>
<evidence type="ECO:0000313" key="3">
    <source>
        <dbReference type="Proteomes" id="UP000242519"/>
    </source>
</evidence>
<proteinExistence type="predicted"/>
<feature type="compositionally biased region" description="Basic and acidic residues" evidence="1">
    <location>
        <begin position="43"/>
        <end position="54"/>
    </location>
</feature>
<name>A0A218Z2I4_9HELO</name>
<comment type="caution">
    <text evidence="2">The sequence shown here is derived from an EMBL/GenBank/DDBJ whole genome shotgun (WGS) entry which is preliminary data.</text>
</comment>
<keyword evidence="3" id="KW-1185">Reference proteome</keyword>
<dbReference type="SUPFAM" id="SSF53254">
    <property type="entry name" value="Phosphoglycerate mutase-like"/>
    <property type="match status" value="1"/>
</dbReference>
<feature type="compositionally biased region" description="Pro residues" evidence="1">
    <location>
        <begin position="1"/>
        <end position="15"/>
    </location>
</feature>
<dbReference type="OrthoDB" id="258392at2759"/>
<sequence length="211" mass="23353">MSPPTHTPRPTPSRPSGPHSSMMPTRRTQSLPHIPPYVAGDPAGERTEREHDCEPAAGSVGLGRGVSAGRWEFDPYPNVGTPGPLDYTYLCEPAYVLEIQDTSEYYASLHPNFPSSEETTLDYANAYDIYEAALYQYHNHRSIHTPSELTTDDLQILRSLASEQQWFSNTPDGTDRIKAIAGQTLSSRILQELSHSIASGGDYDEVFLETP</sequence>
<feature type="region of interest" description="Disordered" evidence="1">
    <location>
        <begin position="1"/>
        <end position="61"/>
    </location>
</feature>
<reference evidence="2 3" key="1">
    <citation type="submission" date="2017-04" db="EMBL/GenBank/DDBJ databases">
        <title>Draft genome sequence of Marssonina coronaria NL1: causal agent of apple blotch.</title>
        <authorList>
            <person name="Cheng Q."/>
        </authorList>
    </citation>
    <scope>NUCLEOTIDE SEQUENCE [LARGE SCALE GENOMIC DNA]</scope>
    <source>
        <strain evidence="2 3">NL1</strain>
    </source>
</reference>
<dbReference type="InterPro" id="IPR029033">
    <property type="entry name" value="His_PPase_superfam"/>
</dbReference>
<dbReference type="Gene3D" id="3.40.50.1240">
    <property type="entry name" value="Phosphoglycerate mutase-like"/>
    <property type="match status" value="1"/>
</dbReference>
<dbReference type="EMBL" id="MZNU01000276">
    <property type="protein sequence ID" value="OWP01485.1"/>
    <property type="molecule type" value="Genomic_DNA"/>
</dbReference>
<dbReference type="STRING" id="503106.A0A218Z2I4"/>
<organism evidence="2 3">
    <name type="scientific">Diplocarpon coronariae</name>
    <dbReference type="NCBI Taxonomy" id="2795749"/>
    <lineage>
        <taxon>Eukaryota</taxon>
        <taxon>Fungi</taxon>
        <taxon>Dikarya</taxon>
        <taxon>Ascomycota</taxon>
        <taxon>Pezizomycotina</taxon>
        <taxon>Leotiomycetes</taxon>
        <taxon>Helotiales</taxon>
        <taxon>Drepanopezizaceae</taxon>
        <taxon>Diplocarpon</taxon>
    </lineage>
</organism>
<dbReference type="AlphaFoldDB" id="A0A218Z2I4"/>